<name>X5I362_BPKP2</name>
<proteinExistence type="predicted"/>
<dbReference type="Proteomes" id="UP000204527">
    <property type="component" value="Segment"/>
</dbReference>
<dbReference type="EMBL" id="AB910393">
    <property type="protein sequence ID" value="BAO58484.1"/>
    <property type="molecule type" value="Genomic_DNA"/>
</dbReference>
<accession>X5I362</accession>
<sequence length="145" mass="15436">MQPTPFLILLSLLVAAGLGGAAGWTIRGDRCEVEKAAMLAQAREAADQQRAAAVQKVREDAKITAASTDRVDVQQKDTEVRTQTVVKEVVRYVQNPAAGKCVLPPDWVRVYNASLGFDAAVRPVPETRPAPDGSAGRVRADGGGR</sequence>
<keyword evidence="3" id="KW-1185">Reference proteome</keyword>
<evidence type="ECO:0000313" key="2">
    <source>
        <dbReference type="EMBL" id="BAO58484.1"/>
    </source>
</evidence>
<evidence type="ECO:0000313" key="3">
    <source>
        <dbReference type="Proteomes" id="UP000204527"/>
    </source>
</evidence>
<dbReference type="RefSeq" id="YP_009030544.1">
    <property type="nucleotide sequence ID" value="NC_024123.1"/>
</dbReference>
<feature type="region of interest" description="Disordered" evidence="1">
    <location>
        <begin position="124"/>
        <end position="145"/>
    </location>
</feature>
<evidence type="ECO:0000256" key="1">
    <source>
        <dbReference type="SAM" id="MobiDB-lite"/>
    </source>
</evidence>
<dbReference type="KEGG" id="vg:19484805"/>
<reference evidence="2 3" key="1">
    <citation type="journal article" date="2014" name="Virus Res.">
        <title>Characterization of a novel Pseudomonas aeruginosa bacteriophage, KPP25, of the family Podoviridae.</title>
        <authorList>
            <person name="Miyata R."/>
            <person name="Yamaguchi K."/>
            <person name="Uchiyama J."/>
            <person name="Shigehisa R."/>
            <person name="Takemura-Uchiyama I."/>
            <person name="Kato S."/>
            <person name="Ujihara T."/>
            <person name="Sakaguchi Y."/>
            <person name="Daibata M."/>
            <person name="Matsuzaki S."/>
        </authorList>
    </citation>
    <scope>NUCLEOTIDE SEQUENCE [LARGE SCALE GENOMIC DNA]</scope>
</reference>
<organismHost>
    <name type="scientific">Pseudomonas aeruginosa</name>
    <dbReference type="NCBI Taxonomy" id="287"/>
</organismHost>
<dbReference type="GeneID" id="19484805"/>
<organism evidence="2 3">
    <name type="scientific">Pseudomonas phage KPP25</name>
    <name type="common">Bacteriophage KPP25</name>
    <dbReference type="NCBI Taxonomy" id="1462608"/>
    <lineage>
        <taxon>Viruses</taxon>
        <taxon>Duplodnaviria</taxon>
        <taxon>Heunggongvirae</taxon>
        <taxon>Uroviricota</taxon>
        <taxon>Caudoviricetes</taxon>
        <taxon>Kochitakasuvirus</taxon>
        <taxon>Kochitakasuvirus KPP25</taxon>
    </lineage>
</organism>
<protein>
    <submittedName>
        <fullName evidence="2">Uncharacterized protein</fullName>
    </submittedName>
</protein>